<proteinExistence type="predicted"/>
<sequence length="171" mass="18687">MSPAPEQPAWVVLGRISGLYGVQGMVKVFSYTENRDGILDYAPWYLGAEHRPVAVLDGRLQGAGVVALLEGVRDREQARLLIGQEIAVPAQALPALEEGEYYWSQLLGLAVENREGQRLGEAAGFLETGANDVLLVRDAAGREHLIPWSDGAILAVERAQGRILVDWQADW</sequence>
<dbReference type="Proteomes" id="UP000271650">
    <property type="component" value="Chromosome"/>
</dbReference>
<reference evidence="1 2" key="1">
    <citation type="journal article" date="2019" name="Int. J. Syst. Evol. Microbiol.">
        <title>Acidithiobacillus sulfuriphilus sp. nov.: an extremely acidophilic sulfur-oxidizing chemolithotroph isolated from a neutral pH environment.</title>
        <authorList>
            <person name="Falagan C."/>
            <person name="Moya-Beltran A."/>
            <person name="Castro M."/>
            <person name="Quatrini R."/>
            <person name="Johnson D.B."/>
        </authorList>
    </citation>
    <scope>NUCLEOTIDE SEQUENCE [LARGE SCALE GENOMIC DNA]</scope>
    <source>
        <strain evidence="1 2">CJ-2</strain>
    </source>
</reference>
<gene>
    <name evidence="1" type="primary">rimM</name>
    <name evidence="1" type="ORF">EC580_003690</name>
</gene>
<keyword evidence="2" id="KW-1185">Reference proteome</keyword>
<accession>A0ACD5HPU2</accession>
<dbReference type="EMBL" id="CP127527">
    <property type="protein sequence ID" value="XRI77789.1"/>
    <property type="molecule type" value="Genomic_DNA"/>
</dbReference>
<protein>
    <submittedName>
        <fullName evidence="1">Ribosome maturation factor RimM</fullName>
    </submittedName>
</protein>
<organism evidence="1 2">
    <name type="scientific">Acidithiobacillus sulfuriphilus</name>
    <dbReference type="NCBI Taxonomy" id="1867749"/>
    <lineage>
        <taxon>Bacteria</taxon>
        <taxon>Pseudomonadati</taxon>
        <taxon>Pseudomonadota</taxon>
        <taxon>Acidithiobacillia</taxon>
        <taxon>Acidithiobacillales</taxon>
        <taxon>Acidithiobacillaceae</taxon>
        <taxon>Acidithiobacillus</taxon>
    </lineage>
</organism>
<evidence type="ECO:0000313" key="2">
    <source>
        <dbReference type="Proteomes" id="UP000271650"/>
    </source>
</evidence>
<name>A0ACD5HPU2_9PROT</name>
<evidence type="ECO:0000313" key="1">
    <source>
        <dbReference type="EMBL" id="XRI77789.1"/>
    </source>
</evidence>